<dbReference type="EMBL" id="MU167625">
    <property type="protein sequence ID" value="KAG0139335.1"/>
    <property type="molecule type" value="Genomic_DNA"/>
</dbReference>
<sequence>MPKKSGPQLNCSKWDPFHRHIIAIAVLYATRQQELIEKDKAVALARTRSQNSCDSKTHEELAEPVKSHHYLKLWFNTVLEHLQVDGEALPDQPTPDDLDALTTHLPSHTYLELLHDLVIISLAIPLHKSGHASENSTRGCRYGALDRAMIFRVAKALSIPAELVYHGERIVAQELFFILKESESGNLAQTEPPHDQTLTQRSRSALASAASKSKWLRYAGAGAGLVIGGVAIGLTGGLAAPVLAPLLVTLTGGGLGFLASSGGAVLIGAIFGVAGGGLTGYRAQRRLEGVKEFEFVRISPSQAELSTKGDVSHVPSLHATIVCSGFLLKPTDYKDPWESAYGETIDGRDVFAIKLETAALLAAGKSLENYVRDVIMQQGAIEILKRTVLASVMSAVALPAAFYKAAAVTIDNEFQRVRDKCEKAAILLADMIEADAHGERPLTLVGSSMGAITIFRALLELAKRGVTDTVDQVVLIGAPISPSSAEWEAAKSVVARRIVNVYSSDDWVLGVLVRLHSLLSLRMSTKVSGLGNVGVSGVEEVDVSDLVSGHLDLGRQMVEIMKRVGMNE</sequence>
<comment type="subcellular location">
    <subcellularLocation>
        <location evidence="1">Membrane</location>
        <topology evidence="1">Multi-pass membrane protein</topology>
    </subcellularLocation>
</comment>
<dbReference type="OrthoDB" id="277931at2759"/>
<proteinExistence type="inferred from homology"/>
<dbReference type="SUPFAM" id="SSF53474">
    <property type="entry name" value="alpha/beta-Hydrolases"/>
    <property type="match status" value="1"/>
</dbReference>
<accession>A0A9P6N557</accession>
<keyword evidence="4 6" id="KW-1133">Transmembrane helix</keyword>
<keyword evidence="3 6" id="KW-0812">Transmembrane</keyword>
<evidence type="ECO:0000256" key="5">
    <source>
        <dbReference type="ARBA" id="ARBA00023136"/>
    </source>
</evidence>
<feature type="transmembrane region" description="Helical" evidence="6">
    <location>
        <begin position="255"/>
        <end position="281"/>
    </location>
</feature>
<evidence type="ECO:0000313" key="7">
    <source>
        <dbReference type="EMBL" id="KAG0139335.1"/>
    </source>
</evidence>
<name>A0A9P6N557_9BASI</name>
<comment type="caution">
    <text evidence="7">The sequence shown here is derived from an EMBL/GenBank/DDBJ whole genome shotgun (WGS) entry which is preliminary data.</text>
</comment>
<comment type="similarity">
    <text evidence="2">Belongs to the TMCO4 family.</text>
</comment>
<evidence type="ECO:0000256" key="2">
    <source>
        <dbReference type="ARBA" id="ARBA00009824"/>
    </source>
</evidence>
<keyword evidence="5 6" id="KW-0472">Membrane</keyword>
<feature type="transmembrane region" description="Helical" evidence="6">
    <location>
        <begin position="218"/>
        <end position="243"/>
    </location>
</feature>
<dbReference type="Gene3D" id="3.40.50.1820">
    <property type="entry name" value="alpha/beta hydrolase"/>
    <property type="match status" value="1"/>
</dbReference>
<keyword evidence="8" id="KW-1185">Reference proteome</keyword>
<gene>
    <name evidence="7" type="ORF">CROQUDRAFT_101713</name>
</gene>
<evidence type="ECO:0000256" key="3">
    <source>
        <dbReference type="ARBA" id="ARBA00022692"/>
    </source>
</evidence>
<evidence type="ECO:0000313" key="8">
    <source>
        <dbReference type="Proteomes" id="UP000886653"/>
    </source>
</evidence>
<reference evidence="7" key="1">
    <citation type="submission" date="2013-11" db="EMBL/GenBank/DDBJ databases">
        <title>Genome sequence of the fusiform rust pathogen reveals effectors for host alternation and coevolution with pine.</title>
        <authorList>
            <consortium name="DOE Joint Genome Institute"/>
            <person name="Smith K."/>
            <person name="Pendleton A."/>
            <person name="Kubisiak T."/>
            <person name="Anderson C."/>
            <person name="Salamov A."/>
            <person name="Aerts A."/>
            <person name="Riley R."/>
            <person name="Clum A."/>
            <person name="Lindquist E."/>
            <person name="Ence D."/>
            <person name="Campbell M."/>
            <person name="Kronenberg Z."/>
            <person name="Feau N."/>
            <person name="Dhillon B."/>
            <person name="Hamelin R."/>
            <person name="Burleigh J."/>
            <person name="Smith J."/>
            <person name="Yandell M."/>
            <person name="Nelson C."/>
            <person name="Grigoriev I."/>
            <person name="Davis J."/>
        </authorList>
    </citation>
    <scope>NUCLEOTIDE SEQUENCE</scope>
    <source>
        <strain evidence="7">G11</strain>
    </source>
</reference>
<evidence type="ECO:0000256" key="4">
    <source>
        <dbReference type="ARBA" id="ARBA00022989"/>
    </source>
</evidence>
<dbReference type="GO" id="GO:0016020">
    <property type="term" value="C:membrane"/>
    <property type="evidence" value="ECO:0007669"/>
    <property type="project" value="UniProtKB-SubCell"/>
</dbReference>
<dbReference type="InterPro" id="IPR029058">
    <property type="entry name" value="AB_hydrolase_fold"/>
</dbReference>
<evidence type="ECO:0000256" key="1">
    <source>
        <dbReference type="ARBA" id="ARBA00004141"/>
    </source>
</evidence>
<protein>
    <recommendedName>
        <fullName evidence="9">DUF726-domain-containing protein</fullName>
    </recommendedName>
</protein>
<dbReference type="InterPro" id="IPR007941">
    <property type="entry name" value="DUF726"/>
</dbReference>
<organism evidence="7 8">
    <name type="scientific">Cronartium quercuum f. sp. fusiforme G11</name>
    <dbReference type="NCBI Taxonomy" id="708437"/>
    <lineage>
        <taxon>Eukaryota</taxon>
        <taxon>Fungi</taxon>
        <taxon>Dikarya</taxon>
        <taxon>Basidiomycota</taxon>
        <taxon>Pucciniomycotina</taxon>
        <taxon>Pucciniomycetes</taxon>
        <taxon>Pucciniales</taxon>
        <taxon>Coleosporiaceae</taxon>
        <taxon>Cronartium</taxon>
    </lineage>
</organism>
<dbReference type="Proteomes" id="UP000886653">
    <property type="component" value="Unassembled WGS sequence"/>
</dbReference>
<evidence type="ECO:0000256" key="6">
    <source>
        <dbReference type="SAM" id="Phobius"/>
    </source>
</evidence>
<dbReference type="PANTHER" id="PTHR17920">
    <property type="entry name" value="TRANSMEMBRANE AND COILED-COIL DOMAIN-CONTAINING PROTEIN 4 TMCO4"/>
    <property type="match status" value="1"/>
</dbReference>
<dbReference type="PANTHER" id="PTHR17920:SF23">
    <property type="entry name" value="DUF726-DOMAIN-CONTAINING PROTEIN"/>
    <property type="match status" value="1"/>
</dbReference>
<evidence type="ECO:0008006" key="9">
    <source>
        <dbReference type="Google" id="ProtNLM"/>
    </source>
</evidence>
<dbReference type="AlphaFoldDB" id="A0A9P6N557"/>
<dbReference type="Pfam" id="PF05277">
    <property type="entry name" value="DUF726"/>
    <property type="match status" value="1"/>
</dbReference>